<organism evidence="2 3">
    <name type="scientific">Gossypium barbadense</name>
    <name type="common">Sea Island cotton</name>
    <name type="synonym">Hibiscus barbadensis</name>
    <dbReference type="NCBI Taxonomy" id="3634"/>
    <lineage>
        <taxon>Eukaryota</taxon>
        <taxon>Viridiplantae</taxon>
        <taxon>Streptophyta</taxon>
        <taxon>Embryophyta</taxon>
        <taxon>Tracheophyta</taxon>
        <taxon>Spermatophyta</taxon>
        <taxon>Magnoliopsida</taxon>
        <taxon>eudicotyledons</taxon>
        <taxon>Gunneridae</taxon>
        <taxon>Pentapetalae</taxon>
        <taxon>rosids</taxon>
        <taxon>malvids</taxon>
        <taxon>Malvales</taxon>
        <taxon>Malvaceae</taxon>
        <taxon>Malvoideae</taxon>
        <taxon>Gossypium</taxon>
    </lineage>
</organism>
<name>A0A5J5TGY3_GOSBA</name>
<feature type="domain" description="tRNA (adenine(58)-N(1))-methyltransferase catalytic subunit TRM61 C-terminal" evidence="1">
    <location>
        <begin position="3"/>
        <end position="27"/>
    </location>
</feature>
<dbReference type="Gene3D" id="3.40.50.150">
    <property type="entry name" value="Vaccinia Virus protein VP39"/>
    <property type="match status" value="1"/>
</dbReference>
<keyword evidence="3" id="KW-1185">Reference proteome</keyword>
<gene>
    <name evidence="2" type="ORF">ES319_A11G000100v1</name>
</gene>
<dbReference type="OrthoDB" id="1925287at2759"/>
<proteinExistence type="predicted"/>
<dbReference type="Pfam" id="PF08704">
    <property type="entry name" value="GCD14"/>
    <property type="match status" value="1"/>
</dbReference>
<dbReference type="InterPro" id="IPR049470">
    <property type="entry name" value="TRM61_C"/>
</dbReference>
<dbReference type="InterPro" id="IPR029063">
    <property type="entry name" value="SAM-dependent_MTases_sf"/>
</dbReference>
<reference evidence="3" key="1">
    <citation type="journal article" date="2020" name="Nat. Genet.">
        <title>Genomic diversifications of five Gossypium allopolyploid species and their impact on cotton improvement.</title>
        <authorList>
            <person name="Chen Z.J."/>
            <person name="Sreedasyam A."/>
            <person name="Ando A."/>
            <person name="Song Q."/>
            <person name="De Santiago L.M."/>
            <person name="Hulse-Kemp A.M."/>
            <person name="Ding M."/>
            <person name="Ye W."/>
            <person name="Kirkbride R.C."/>
            <person name="Jenkins J."/>
            <person name="Plott C."/>
            <person name="Lovell J."/>
            <person name="Lin Y.M."/>
            <person name="Vaughn R."/>
            <person name="Liu B."/>
            <person name="Simpson S."/>
            <person name="Scheffler B.E."/>
            <person name="Wen L."/>
            <person name="Saski C.A."/>
            <person name="Grover C.E."/>
            <person name="Hu G."/>
            <person name="Conover J.L."/>
            <person name="Carlson J.W."/>
            <person name="Shu S."/>
            <person name="Boston L.B."/>
            <person name="Williams M."/>
            <person name="Peterson D.G."/>
            <person name="McGee K."/>
            <person name="Jones D.C."/>
            <person name="Wendel J.F."/>
            <person name="Stelly D.M."/>
            <person name="Grimwood J."/>
            <person name="Schmutz J."/>
        </authorList>
    </citation>
    <scope>NUCLEOTIDE SEQUENCE [LARGE SCALE GENOMIC DNA]</scope>
    <source>
        <strain evidence="3">cv. 3-79</strain>
    </source>
</reference>
<dbReference type="AlphaFoldDB" id="A0A5J5TGY3"/>
<dbReference type="EMBL" id="CM018212">
    <property type="protein sequence ID" value="KAB2054915.1"/>
    <property type="molecule type" value="Genomic_DNA"/>
</dbReference>
<accession>A0A5J5TGY3</accession>
<dbReference type="Proteomes" id="UP000327439">
    <property type="component" value="Chromosome A11"/>
</dbReference>
<evidence type="ECO:0000313" key="2">
    <source>
        <dbReference type="EMBL" id="KAB2054915.1"/>
    </source>
</evidence>
<evidence type="ECO:0000313" key="3">
    <source>
        <dbReference type="Proteomes" id="UP000327439"/>
    </source>
</evidence>
<protein>
    <recommendedName>
        <fullName evidence="1">tRNA (adenine(58)-N(1))-methyltransferase catalytic subunit TRM61 C-terminal domain-containing protein</fullName>
    </recommendedName>
</protein>
<sequence>MLTQDGTLCSFSPCIEQVQRSCESLISDLQIYGRLKYCSACMENGSLEAFV</sequence>
<evidence type="ECO:0000259" key="1">
    <source>
        <dbReference type="Pfam" id="PF08704"/>
    </source>
</evidence>